<sequence>MNVAFFKIWAEKIFLYQYVVFSSFICYNSIGVKPESRKKSLRTTDNMKLPAAIFLLLTASSTTNKLSERSICFKKRTMGKQRRGDNI</sequence>
<keyword evidence="1" id="KW-0812">Transmembrane</keyword>
<dbReference type="Proteomes" id="UP000070376">
    <property type="component" value="Unassembled WGS sequence"/>
</dbReference>
<dbReference type="PATRIC" id="fig|1398.22.peg.2985"/>
<keyword evidence="1" id="KW-1133">Transmembrane helix</keyword>
<evidence type="ECO:0000313" key="3">
    <source>
        <dbReference type="Proteomes" id="UP000070376"/>
    </source>
</evidence>
<accession>A0A133KG24</accession>
<comment type="caution">
    <text evidence="2">The sequence shown here is derived from an EMBL/GenBank/DDBJ whole genome shotgun (WGS) entry which is preliminary data.</text>
</comment>
<name>A0A133KG24_HEYCO</name>
<evidence type="ECO:0000313" key="2">
    <source>
        <dbReference type="EMBL" id="KWZ78475.1"/>
    </source>
</evidence>
<feature type="transmembrane region" description="Helical" evidence="1">
    <location>
        <begin position="13"/>
        <end position="32"/>
    </location>
</feature>
<dbReference type="EMBL" id="LRPN01000142">
    <property type="protein sequence ID" value="KWZ78475.1"/>
    <property type="molecule type" value="Genomic_DNA"/>
</dbReference>
<organism evidence="2 3">
    <name type="scientific">Heyndrickxia coagulans</name>
    <name type="common">Weizmannia coagulans</name>
    <dbReference type="NCBI Taxonomy" id="1398"/>
    <lineage>
        <taxon>Bacteria</taxon>
        <taxon>Bacillati</taxon>
        <taxon>Bacillota</taxon>
        <taxon>Bacilli</taxon>
        <taxon>Bacillales</taxon>
        <taxon>Bacillaceae</taxon>
        <taxon>Heyndrickxia</taxon>
    </lineage>
</organism>
<keyword evidence="1" id="KW-0472">Membrane</keyword>
<dbReference type="AlphaFoldDB" id="A0A133KG24"/>
<protein>
    <submittedName>
        <fullName evidence="2">Uncharacterized protein</fullName>
    </submittedName>
</protein>
<gene>
    <name evidence="2" type="ORF">HMPREF3213_02978</name>
</gene>
<proteinExistence type="predicted"/>
<evidence type="ECO:0000256" key="1">
    <source>
        <dbReference type="SAM" id="Phobius"/>
    </source>
</evidence>
<reference evidence="3" key="1">
    <citation type="submission" date="2016-01" db="EMBL/GenBank/DDBJ databases">
        <authorList>
            <person name="Mitreva M."/>
            <person name="Pepin K.H."/>
            <person name="Mihindukulasuriya K.A."/>
            <person name="Fulton R."/>
            <person name="Fronick C."/>
            <person name="O'Laughlin M."/>
            <person name="Miner T."/>
            <person name="Herter B."/>
            <person name="Rosa B.A."/>
            <person name="Cordes M."/>
            <person name="Tomlinson C."/>
            <person name="Wollam A."/>
            <person name="Palsikar V.B."/>
            <person name="Mardis E.R."/>
            <person name="Wilson R.K."/>
        </authorList>
    </citation>
    <scope>NUCLEOTIDE SEQUENCE [LARGE SCALE GENOMIC DNA]</scope>
    <source>
        <strain evidence="3">GED7749B</strain>
    </source>
</reference>